<organism evidence="5">
    <name type="scientific">Echinococcus granulosus</name>
    <name type="common">Hydatid tapeworm</name>
    <dbReference type="NCBI Taxonomy" id="6210"/>
    <lineage>
        <taxon>Eukaryota</taxon>
        <taxon>Metazoa</taxon>
        <taxon>Spiralia</taxon>
        <taxon>Lophotrochozoa</taxon>
        <taxon>Platyhelminthes</taxon>
        <taxon>Cestoda</taxon>
        <taxon>Eucestoda</taxon>
        <taxon>Cyclophyllidea</taxon>
        <taxon>Taeniidae</taxon>
        <taxon>Echinococcus</taxon>
        <taxon>Echinococcus granulosus group</taxon>
    </lineage>
</organism>
<reference evidence="5" key="2">
    <citation type="submission" date="2014-06" db="EMBL/GenBank/DDBJ databases">
        <authorList>
            <person name="Aslett M."/>
        </authorList>
    </citation>
    <scope>NUCLEOTIDE SEQUENCE</scope>
</reference>
<evidence type="ECO:0000256" key="4">
    <source>
        <dbReference type="ARBA" id="ARBA00023242"/>
    </source>
</evidence>
<evidence type="ECO:0000256" key="2">
    <source>
        <dbReference type="ARBA" id="ARBA00006374"/>
    </source>
</evidence>
<dbReference type="PANTHER" id="PTHR13026:SF0">
    <property type="entry name" value="RIBOSOMAL RNA PROCESSING 1B"/>
    <property type="match status" value="1"/>
</dbReference>
<accession>A0A068WB62</accession>
<sequence length="434" mass="49075">MLGGVSKLAKLLASDKIKTRKLGYKYVRELLSLEPGSDQFNMSFKDMLGVCKGLYYSLWMQDKLLLQEEAAARIAKLISTTKSRGIRSMYIKAMFETLAREWDNLDTWREDKFMMLVRVFFVRCIGSVTKRKVSVETLVNAVFGNVINTSTNSAIGLKLHLCLVIQQELLDAGVCRLLIGRSLFRKSPQSFTCSSNTPSKLFKPFQSSAYASELIKLLLFLTRQMRRYPKLPLNKISDELLVSSTEIVTHRKTLRRIALMLHTKKSRINDQRRNFYENPAVSNDAEATPVVAPSINTTTPTKKRRLQDFLENFEGSSDVSACHRKRRKNVDLGDEEGSPSILPCREPDSQRTAIADVDVREDVSAAASSAMNGEPASVTTKPEFDLSVMDQTSPIREKKRVSFGKVVCKRFSTRRVLSAKSITQTEPDRSILRH</sequence>
<dbReference type="Pfam" id="PF05997">
    <property type="entry name" value="Nop52"/>
    <property type="match status" value="1"/>
</dbReference>
<evidence type="ECO:0000256" key="3">
    <source>
        <dbReference type="ARBA" id="ARBA00022552"/>
    </source>
</evidence>
<dbReference type="GO" id="GO:0030688">
    <property type="term" value="C:preribosome, small subunit precursor"/>
    <property type="evidence" value="ECO:0007669"/>
    <property type="project" value="InterPro"/>
</dbReference>
<dbReference type="GO" id="GO:0005634">
    <property type="term" value="C:nucleus"/>
    <property type="evidence" value="ECO:0007669"/>
    <property type="project" value="UniProtKB-SubCell"/>
</dbReference>
<evidence type="ECO:0000313" key="7">
    <source>
        <dbReference type="WBParaSite" id="EgrG_000965000"/>
    </source>
</evidence>
<evidence type="ECO:0000313" key="5">
    <source>
        <dbReference type="EMBL" id="CDS16935.1"/>
    </source>
</evidence>
<reference evidence="7" key="3">
    <citation type="submission" date="2020-10" db="UniProtKB">
        <authorList>
            <consortium name="WormBaseParasite"/>
        </authorList>
    </citation>
    <scope>IDENTIFICATION</scope>
</reference>
<gene>
    <name evidence="5" type="ORF">EgrG_000965000</name>
</gene>
<reference evidence="5 6" key="1">
    <citation type="journal article" date="2013" name="Nature">
        <title>The genomes of four tapeworm species reveal adaptations to parasitism.</title>
        <authorList>
            <person name="Tsai I.J."/>
            <person name="Zarowiecki M."/>
            <person name="Holroyd N."/>
            <person name="Garciarrubio A."/>
            <person name="Sanchez-Flores A."/>
            <person name="Brooks K.L."/>
            <person name="Tracey A."/>
            <person name="Bobes R.J."/>
            <person name="Fragoso G."/>
            <person name="Sciutto E."/>
            <person name="Aslett M."/>
            <person name="Beasley H."/>
            <person name="Bennett H.M."/>
            <person name="Cai J."/>
            <person name="Camicia F."/>
            <person name="Clark R."/>
            <person name="Cucher M."/>
            <person name="De Silva N."/>
            <person name="Day T.A."/>
            <person name="Deplazes P."/>
            <person name="Estrada K."/>
            <person name="Fernandez C."/>
            <person name="Holland P.W."/>
            <person name="Hou J."/>
            <person name="Hu S."/>
            <person name="Huckvale T."/>
            <person name="Hung S.S."/>
            <person name="Kamenetzky L."/>
            <person name="Keane J.A."/>
            <person name="Kiss F."/>
            <person name="Koziol U."/>
            <person name="Lambert O."/>
            <person name="Liu K."/>
            <person name="Luo X."/>
            <person name="Luo Y."/>
            <person name="Macchiaroli N."/>
            <person name="Nichol S."/>
            <person name="Paps J."/>
            <person name="Parkinson J."/>
            <person name="Pouchkina-Stantcheva N."/>
            <person name="Riddiford N."/>
            <person name="Rosenzvit M."/>
            <person name="Salinas G."/>
            <person name="Wasmuth J.D."/>
            <person name="Zamanian M."/>
            <person name="Zheng Y."/>
            <person name="Cai X."/>
            <person name="Soberon X."/>
            <person name="Olson P.D."/>
            <person name="Laclette J.P."/>
            <person name="Brehm K."/>
            <person name="Berriman M."/>
            <person name="Garciarrubio A."/>
            <person name="Bobes R.J."/>
            <person name="Fragoso G."/>
            <person name="Sanchez-Flores A."/>
            <person name="Estrada K."/>
            <person name="Cevallos M.A."/>
            <person name="Morett E."/>
            <person name="Gonzalez V."/>
            <person name="Portillo T."/>
            <person name="Ochoa-Leyva A."/>
            <person name="Jose M.V."/>
            <person name="Sciutto E."/>
            <person name="Landa A."/>
            <person name="Jimenez L."/>
            <person name="Valdes V."/>
            <person name="Carrero J.C."/>
            <person name="Larralde C."/>
            <person name="Morales-Montor J."/>
            <person name="Limon-Lason J."/>
            <person name="Soberon X."/>
            <person name="Laclette J.P."/>
        </authorList>
    </citation>
    <scope>NUCLEOTIDE SEQUENCE [LARGE SCALE GENOMIC DNA]</scope>
</reference>
<dbReference type="PANTHER" id="PTHR13026">
    <property type="entry name" value="NNP-1 PROTEIN NOVEL NUCLEAR PROTEIN 1 NOP52"/>
    <property type="match status" value="1"/>
</dbReference>
<comment type="similarity">
    <text evidence="2">Belongs to the RRP1 family.</text>
</comment>
<keyword evidence="3" id="KW-0698">rRNA processing</keyword>
<comment type="subcellular location">
    <subcellularLocation>
        <location evidence="1">Nucleus</location>
    </subcellularLocation>
</comment>
<keyword evidence="4" id="KW-0539">Nucleus</keyword>
<protein>
    <submittedName>
        <fullName evidence="5 7">Ribosomal RNA processing protein 1</fullName>
    </submittedName>
</protein>
<dbReference type="WBParaSite" id="EgrG_000965000">
    <property type="protein sequence ID" value="EgrG_000965000"/>
    <property type="gene ID" value="EgrG_000965000"/>
</dbReference>
<proteinExistence type="inferred from homology"/>
<evidence type="ECO:0000313" key="6">
    <source>
        <dbReference type="Proteomes" id="UP000492820"/>
    </source>
</evidence>
<dbReference type="OrthoDB" id="2019504at2759"/>
<dbReference type="InterPro" id="IPR010301">
    <property type="entry name" value="RRP1"/>
</dbReference>
<dbReference type="AlphaFoldDB" id="A0A068WB62"/>
<dbReference type="GO" id="GO:0006364">
    <property type="term" value="P:rRNA processing"/>
    <property type="evidence" value="ECO:0007669"/>
    <property type="project" value="UniProtKB-KW"/>
</dbReference>
<name>A0A068WB62_ECHGR</name>
<dbReference type="Proteomes" id="UP000492820">
    <property type="component" value="Unassembled WGS sequence"/>
</dbReference>
<dbReference type="EMBL" id="LK028577">
    <property type="protein sequence ID" value="CDS16935.1"/>
    <property type="molecule type" value="Genomic_DNA"/>
</dbReference>
<evidence type="ECO:0000256" key="1">
    <source>
        <dbReference type="ARBA" id="ARBA00004123"/>
    </source>
</evidence>